<evidence type="ECO:0000256" key="1">
    <source>
        <dbReference type="ARBA" id="ARBA00004123"/>
    </source>
</evidence>
<dbReference type="EMBL" id="MCOG01000004">
    <property type="protein sequence ID" value="ORY85181.1"/>
    <property type="molecule type" value="Genomic_DNA"/>
</dbReference>
<gene>
    <name evidence="7" type="ORF">LY90DRAFT_663452</name>
</gene>
<proteinExistence type="inferred from homology"/>
<evidence type="ECO:0000313" key="8">
    <source>
        <dbReference type="Proteomes" id="UP000193920"/>
    </source>
</evidence>
<dbReference type="STRING" id="1754190.A0A1Y2FMH1"/>
<comment type="similarity">
    <text evidence="2">Belongs to the NGG1 family.</text>
</comment>
<dbReference type="GO" id="GO:0005634">
    <property type="term" value="C:nucleus"/>
    <property type="evidence" value="ECO:0007669"/>
    <property type="project" value="UniProtKB-SubCell"/>
</dbReference>
<evidence type="ECO:0000256" key="2">
    <source>
        <dbReference type="ARBA" id="ARBA00005330"/>
    </source>
</evidence>
<feature type="compositionally biased region" description="Polar residues" evidence="6">
    <location>
        <begin position="36"/>
        <end position="54"/>
    </location>
</feature>
<evidence type="ECO:0000256" key="3">
    <source>
        <dbReference type="ARBA" id="ARBA00023015"/>
    </source>
</evidence>
<dbReference type="GO" id="GO:0003713">
    <property type="term" value="F:transcription coactivator activity"/>
    <property type="evidence" value="ECO:0007669"/>
    <property type="project" value="TreeGrafter"/>
</dbReference>
<feature type="compositionally biased region" description="Low complexity" evidence="6">
    <location>
        <begin position="208"/>
        <end position="263"/>
    </location>
</feature>
<keyword evidence="4" id="KW-0804">Transcription</keyword>
<feature type="compositionally biased region" description="Basic and acidic residues" evidence="6">
    <location>
        <begin position="121"/>
        <end position="138"/>
    </location>
</feature>
<dbReference type="PANTHER" id="PTHR13556">
    <property type="entry name" value="TRANSCRIPTIONAL ADAPTER 3-RELATED"/>
    <property type="match status" value="1"/>
</dbReference>
<protein>
    <recommendedName>
        <fullName evidence="9">Histone acetyltransferases subunit 3</fullName>
    </recommendedName>
</protein>
<dbReference type="GO" id="GO:0000124">
    <property type="term" value="C:SAGA complex"/>
    <property type="evidence" value="ECO:0007669"/>
    <property type="project" value="TreeGrafter"/>
</dbReference>
<dbReference type="PANTHER" id="PTHR13556:SF2">
    <property type="entry name" value="TRANSCRIPTIONAL ADAPTER 3"/>
    <property type="match status" value="1"/>
</dbReference>
<feature type="compositionally biased region" description="Polar residues" evidence="6">
    <location>
        <begin position="297"/>
        <end position="307"/>
    </location>
</feature>
<dbReference type="Pfam" id="PF10198">
    <property type="entry name" value="Ada3"/>
    <property type="match status" value="1"/>
</dbReference>
<evidence type="ECO:0000313" key="7">
    <source>
        <dbReference type="EMBL" id="ORY85181.1"/>
    </source>
</evidence>
<evidence type="ECO:0000256" key="6">
    <source>
        <dbReference type="SAM" id="MobiDB-lite"/>
    </source>
</evidence>
<reference evidence="7 8" key="1">
    <citation type="submission" date="2016-08" db="EMBL/GenBank/DDBJ databases">
        <title>A Parts List for Fungal Cellulosomes Revealed by Comparative Genomics.</title>
        <authorList>
            <consortium name="DOE Joint Genome Institute"/>
            <person name="Haitjema C.H."/>
            <person name="Gilmore S.P."/>
            <person name="Henske J.K."/>
            <person name="Solomon K.V."/>
            <person name="De Groot R."/>
            <person name="Kuo A."/>
            <person name="Mondo S.J."/>
            <person name="Salamov A.A."/>
            <person name="Labutti K."/>
            <person name="Zhao Z."/>
            <person name="Chiniquy J."/>
            <person name="Barry K."/>
            <person name="Brewer H.M."/>
            <person name="Purvine S.O."/>
            <person name="Wright A.T."/>
            <person name="Boxma B."/>
            <person name="Van Alen T."/>
            <person name="Hackstein J.H."/>
            <person name="Baker S.E."/>
            <person name="Grigoriev I.V."/>
            <person name="O'Malley M.A."/>
        </authorList>
    </citation>
    <scope>NUCLEOTIDE SEQUENCE [LARGE SCALE GENOMIC DNA]</scope>
    <source>
        <strain evidence="7 8">G1</strain>
    </source>
</reference>
<dbReference type="InterPro" id="IPR019340">
    <property type="entry name" value="Histone_AcTrfase_su3"/>
</dbReference>
<keyword evidence="5" id="KW-0539">Nucleus</keyword>
<comment type="subcellular location">
    <subcellularLocation>
        <location evidence="1">Nucleus</location>
    </subcellularLocation>
</comment>
<keyword evidence="8" id="KW-1185">Reference proteome</keyword>
<dbReference type="OrthoDB" id="1232at2759"/>
<feature type="region of interest" description="Disordered" evidence="6">
    <location>
        <begin position="34"/>
        <end position="54"/>
    </location>
</feature>
<accession>A0A1Y2FMH1</accession>
<dbReference type="Proteomes" id="UP000193920">
    <property type="component" value="Unassembled WGS sequence"/>
</dbReference>
<name>A0A1Y2FMH1_9FUNG</name>
<comment type="caution">
    <text evidence="7">The sequence shown here is derived from an EMBL/GenBank/DDBJ whole genome shotgun (WGS) entry which is preliminary data.</text>
</comment>
<feature type="region of interest" description="Disordered" evidence="6">
    <location>
        <begin position="188"/>
        <end position="310"/>
    </location>
</feature>
<sequence>MPRSSISSNQINFSLHSVDSKSKQYFFEQFIPSLKNKGNGSSTPLQTNTIPSSSELTKISSEIDHLLKVTQERIRDFQEQSNKLQTWLKNKLNENSSGSNSSRDEKYAKYYSSSRSKLKEESKIKSEYKSKDSYEPKSDTSYYDIDSPGDFKKRKRDSDVESLTDSERGSFVRYKKSEDGSIQVAVTHNGKIRIKKGSNASPPPPLPSSSSSHINSKLSSQIISSTSTNSSSIVNGTSTQTNSTNLPNNKNSSIVNNNKNSGSRSGTPKPIPAKPLKNSIYKKEKKQKKNEIEDTKLSSTTESQTVTDPVLSGDYSKVKPQNQIPIATFFSYCDQFLRPMTEDDIKFLQNTEDITLYMVIPPLGKHYINSFSEGSNDLLKKKITNTNLTSEPTDINSSDGVTIKQEEDTEFTPLVDRLFGCLIEEENVDINTVAPGTPNKDEPFIQDLGNLWPKQDIPIDEDRIKQELFDLGILDDEKIDWEAHEDNEICSKIRELNKELREQVSINEKRKKRLLKISQDWIAYQQFNELLEDQERQIESVYSKRLKSSKKKKKPFHKPIPENILSLIQKRKSILKDMSLLFPPEKFTLTSLAESFKEES</sequence>
<evidence type="ECO:0000256" key="5">
    <source>
        <dbReference type="ARBA" id="ARBA00023242"/>
    </source>
</evidence>
<keyword evidence="3" id="KW-0805">Transcription regulation</keyword>
<evidence type="ECO:0000256" key="4">
    <source>
        <dbReference type="ARBA" id="ARBA00023163"/>
    </source>
</evidence>
<dbReference type="AlphaFoldDB" id="A0A1Y2FMH1"/>
<organism evidence="7 8">
    <name type="scientific">Neocallimastix californiae</name>
    <dbReference type="NCBI Taxonomy" id="1754190"/>
    <lineage>
        <taxon>Eukaryota</taxon>
        <taxon>Fungi</taxon>
        <taxon>Fungi incertae sedis</taxon>
        <taxon>Chytridiomycota</taxon>
        <taxon>Chytridiomycota incertae sedis</taxon>
        <taxon>Neocallimastigomycetes</taxon>
        <taxon>Neocallimastigales</taxon>
        <taxon>Neocallimastigaceae</taxon>
        <taxon>Neocallimastix</taxon>
    </lineage>
</organism>
<dbReference type="GO" id="GO:0006357">
    <property type="term" value="P:regulation of transcription by RNA polymerase II"/>
    <property type="evidence" value="ECO:0007669"/>
    <property type="project" value="TreeGrafter"/>
</dbReference>
<evidence type="ECO:0008006" key="9">
    <source>
        <dbReference type="Google" id="ProtNLM"/>
    </source>
</evidence>
<feature type="region of interest" description="Disordered" evidence="6">
    <location>
        <begin position="121"/>
        <end position="167"/>
    </location>
</feature>